<dbReference type="Proteomes" id="UP000257109">
    <property type="component" value="Unassembled WGS sequence"/>
</dbReference>
<dbReference type="AlphaFoldDB" id="A0A371EQH2"/>
<organism evidence="1 2">
    <name type="scientific">Mucuna pruriens</name>
    <name type="common">Velvet bean</name>
    <name type="synonym">Dolichos pruriens</name>
    <dbReference type="NCBI Taxonomy" id="157652"/>
    <lineage>
        <taxon>Eukaryota</taxon>
        <taxon>Viridiplantae</taxon>
        <taxon>Streptophyta</taxon>
        <taxon>Embryophyta</taxon>
        <taxon>Tracheophyta</taxon>
        <taxon>Spermatophyta</taxon>
        <taxon>Magnoliopsida</taxon>
        <taxon>eudicotyledons</taxon>
        <taxon>Gunneridae</taxon>
        <taxon>Pentapetalae</taxon>
        <taxon>rosids</taxon>
        <taxon>fabids</taxon>
        <taxon>Fabales</taxon>
        <taxon>Fabaceae</taxon>
        <taxon>Papilionoideae</taxon>
        <taxon>50 kb inversion clade</taxon>
        <taxon>NPAAA clade</taxon>
        <taxon>indigoferoid/millettioid clade</taxon>
        <taxon>Phaseoleae</taxon>
        <taxon>Mucuna</taxon>
    </lineage>
</organism>
<gene>
    <name evidence="1" type="ORF">CR513_52735</name>
</gene>
<sequence length="96" mass="11033">MGEPGASGTKEIWDDYHEEPARGVGTYADSEQLAIPLIQVQSRLHTPVLNPYQPWEVLWQSPKVRPLPYRGFMQSLPHQLAGIKFRANFRFSINNR</sequence>
<feature type="non-terminal residue" evidence="1">
    <location>
        <position position="1"/>
    </location>
</feature>
<accession>A0A371EQH2</accession>
<evidence type="ECO:0000313" key="1">
    <source>
        <dbReference type="EMBL" id="RDX68297.1"/>
    </source>
</evidence>
<dbReference type="EMBL" id="QJKJ01012602">
    <property type="protein sequence ID" value="RDX68297.1"/>
    <property type="molecule type" value="Genomic_DNA"/>
</dbReference>
<reference evidence="1" key="1">
    <citation type="submission" date="2018-05" db="EMBL/GenBank/DDBJ databases">
        <title>Draft genome of Mucuna pruriens seed.</title>
        <authorList>
            <person name="Nnadi N.E."/>
            <person name="Vos R."/>
            <person name="Hasami M.H."/>
            <person name="Devisetty U.K."/>
            <person name="Aguiy J.C."/>
        </authorList>
    </citation>
    <scope>NUCLEOTIDE SEQUENCE [LARGE SCALE GENOMIC DNA]</scope>
    <source>
        <strain evidence="1">JCA_2017</strain>
    </source>
</reference>
<keyword evidence="2" id="KW-1185">Reference proteome</keyword>
<proteinExistence type="predicted"/>
<protein>
    <submittedName>
        <fullName evidence="1">Uncharacterized protein</fullName>
    </submittedName>
</protein>
<evidence type="ECO:0000313" key="2">
    <source>
        <dbReference type="Proteomes" id="UP000257109"/>
    </source>
</evidence>
<comment type="caution">
    <text evidence="1">The sequence shown here is derived from an EMBL/GenBank/DDBJ whole genome shotgun (WGS) entry which is preliminary data.</text>
</comment>
<name>A0A371EQH2_MUCPR</name>